<dbReference type="InterPro" id="IPR055132">
    <property type="entry name" value="RNase_J_b_CASP"/>
</dbReference>
<feature type="binding site" evidence="18">
    <location>
        <position position="51"/>
    </location>
    <ligand>
        <name>Ca(2+)</name>
        <dbReference type="ChEBI" id="CHEBI:29108"/>
    </ligand>
</feature>
<dbReference type="InterPro" id="IPR004613">
    <property type="entry name" value="RNase_J"/>
</dbReference>
<comment type="caution">
    <text evidence="20">The sequence shown here is derived from an EMBL/GenBank/DDBJ whole genome shotgun (WGS) entry which is preliminary data.</text>
</comment>
<evidence type="ECO:0000313" key="21">
    <source>
        <dbReference type="Proteomes" id="UP000036834"/>
    </source>
</evidence>
<dbReference type="InterPro" id="IPR036866">
    <property type="entry name" value="RibonucZ/Hydroxyglut_hydro"/>
</dbReference>
<evidence type="ECO:0000256" key="17">
    <source>
        <dbReference type="PIRSR" id="PIRSR004803-2"/>
    </source>
</evidence>
<dbReference type="HAMAP" id="MF_01491">
    <property type="entry name" value="RNase_J_bact"/>
    <property type="match status" value="1"/>
</dbReference>
<feature type="domain" description="Metallo-beta-lactamase" evidence="19">
    <location>
        <begin position="23"/>
        <end position="218"/>
    </location>
</feature>
<gene>
    <name evidence="14" type="primary">rnj</name>
    <name evidence="20" type="ORF">ADS79_30960</name>
</gene>
<dbReference type="GO" id="GO:0008270">
    <property type="term" value="F:zinc ion binding"/>
    <property type="evidence" value="ECO:0007669"/>
    <property type="project" value="InterPro"/>
</dbReference>
<keyword evidence="9 14" id="KW-0269">Exonuclease</keyword>
<dbReference type="GO" id="GO:0004521">
    <property type="term" value="F:RNA endonuclease activity"/>
    <property type="evidence" value="ECO:0007669"/>
    <property type="project" value="UniProtKB-UniRule"/>
</dbReference>
<keyword evidence="10 14" id="KW-0694">RNA-binding</keyword>
<feature type="binding site" evidence="18">
    <location>
        <position position="393"/>
    </location>
    <ligand>
        <name>Zn(2+)</name>
        <dbReference type="ChEBI" id="CHEBI:29105"/>
        <label>1</label>
        <note>catalytic</note>
    </ligand>
</feature>
<dbReference type="InterPro" id="IPR030854">
    <property type="entry name" value="RNase_J_bac"/>
</dbReference>
<dbReference type="NCBIfam" id="NF047419">
    <property type="entry name" value="RNase_J1_RnjA"/>
    <property type="match status" value="1"/>
</dbReference>
<comment type="function">
    <text evidence="12">Counteracts the endogenous Pycsar antiviral defense system. Phosphodiesterase that enables metal-dependent hydrolysis of host cyclic nucleotide Pycsar defense signals such as cCMP and cUMP.</text>
</comment>
<feature type="binding site" evidence="18">
    <location>
        <position position="53"/>
    </location>
    <ligand>
        <name>Ca(2+)</name>
        <dbReference type="ChEBI" id="CHEBI:29108"/>
    </ligand>
</feature>
<dbReference type="EMBL" id="LGIQ01000016">
    <property type="protein sequence ID" value="KNB69050.1"/>
    <property type="molecule type" value="Genomic_DNA"/>
</dbReference>
<evidence type="ECO:0000256" key="4">
    <source>
        <dbReference type="ARBA" id="ARBA00022722"/>
    </source>
</evidence>
<dbReference type="Pfam" id="PF00753">
    <property type="entry name" value="Lactamase_B"/>
    <property type="match status" value="1"/>
</dbReference>
<evidence type="ECO:0000256" key="12">
    <source>
        <dbReference type="ARBA" id="ARBA00034301"/>
    </source>
</evidence>
<comment type="cofactor">
    <cofactor evidence="15 18">
        <name>Zn(2+)</name>
        <dbReference type="ChEBI" id="CHEBI:29105"/>
    </cofactor>
    <text evidence="15 18">Binds 2 Zn(2+) ions per subunit. It is not clear if Zn(2+) or Mg(2+) is physiologically important.</text>
</comment>
<comment type="catalytic activity">
    <reaction evidence="11">
        <text>3',5'-cyclic CMP + H2O = CMP + H(+)</text>
        <dbReference type="Rhea" id="RHEA:72675"/>
        <dbReference type="ChEBI" id="CHEBI:15377"/>
        <dbReference type="ChEBI" id="CHEBI:15378"/>
        <dbReference type="ChEBI" id="CHEBI:58003"/>
        <dbReference type="ChEBI" id="CHEBI:60377"/>
    </reaction>
    <physiologicalReaction direction="left-to-right" evidence="11">
        <dbReference type="Rhea" id="RHEA:72676"/>
    </physiologicalReaction>
</comment>
<evidence type="ECO:0000256" key="16">
    <source>
        <dbReference type="PIRSR" id="PIRSR004803-1"/>
    </source>
</evidence>
<dbReference type="EC" id="3.1.-.-" evidence="14 15"/>
<evidence type="ECO:0000256" key="6">
    <source>
        <dbReference type="ARBA" id="ARBA00022759"/>
    </source>
</evidence>
<dbReference type="Proteomes" id="UP000036834">
    <property type="component" value="Unassembled WGS sequence"/>
</dbReference>
<feature type="active site" description="Proton donor" evidence="16">
    <location>
        <position position="198"/>
    </location>
</feature>
<keyword evidence="3 14" id="KW-0698">rRNA processing</keyword>
<dbReference type="AlphaFoldDB" id="A0A0K9YLH6"/>
<evidence type="ECO:0000256" key="14">
    <source>
        <dbReference type="HAMAP-Rule" id="MF_01491"/>
    </source>
</evidence>
<evidence type="ECO:0000256" key="13">
    <source>
        <dbReference type="ARBA" id="ARBA00048505"/>
    </source>
</evidence>
<dbReference type="InterPro" id="IPR001279">
    <property type="entry name" value="Metallo-B-lactamas"/>
</dbReference>
<name>A0A0K9YLH6_9BACL</name>
<feature type="binding site" evidence="18">
    <location>
        <position position="76"/>
    </location>
    <ligand>
        <name>Zn(2+)</name>
        <dbReference type="ChEBI" id="CHEBI:29105"/>
        <label>1</label>
        <note>catalytic</note>
    </ligand>
</feature>
<feature type="binding site" evidence="18">
    <location>
        <position position="445"/>
    </location>
    <ligand>
        <name>Ca(2+)</name>
        <dbReference type="ChEBI" id="CHEBI:29108"/>
    </ligand>
</feature>
<dbReference type="InterPro" id="IPR041636">
    <property type="entry name" value="RNase_J_C"/>
</dbReference>
<comment type="similarity">
    <text evidence="14 15">Belongs to the metallo-beta-lactamase superfamily. RNA-metabolizing metallo-beta-lactamase-like family. Bacterial RNase J subfamily.</text>
</comment>
<keyword evidence="4 14" id="KW-0540">Nuclease</keyword>
<evidence type="ECO:0000256" key="11">
    <source>
        <dbReference type="ARBA" id="ARBA00034221"/>
    </source>
</evidence>
<comment type="subcellular location">
    <subcellularLocation>
        <location evidence="1 14 15">Cytoplasm</location>
    </subcellularLocation>
</comment>
<protein>
    <recommendedName>
        <fullName evidence="14 15">Ribonuclease J</fullName>
        <shortName evidence="14">RNase J</shortName>
        <ecNumber evidence="14 15">3.1.-.-</ecNumber>
    </recommendedName>
</protein>
<comment type="function">
    <text evidence="14">An RNase that has 5'-3' exonuclease and possibly endonuclease activity. Involved in maturation of rRNA and in some organisms also mRNA maturation and/or decay.</text>
</comment>
<comment type="catalytic activity">
    <reaction evidence="13">
        <text>3',5'-cyclic UMP + H2O = UMP + H(+)</text>
        <dbReference type="Rhea" id="RHEA:70575"/>
        <dbReference type="ChEBI" id="CHEBI:15377"/>
        <dbReference type="ChEBI" id="CHEBI:15378"/>
        <dbReference type="ChEBI" id="CHEBI:57865"/>
        <dbReference type="ChEBI" id="CHEBI:184387"/>
    </reaction>
    <physiologicalReaction direction="left-to-right" evidence="13">
        <dbReference type="Rhea" id="RHEA:70576"/>
    </physiologicalReaction>
</comment>
<keyword evidence="6 14" id="KW-0255">Endonuclease</keyword>
<dbReference type="GO" id="GO:0003723">
    <property type="term" value="F:RNA binding"/>
    <property type="evidence" value="ECO:0007669"/>
    <property type="project" value="UniProtKB-UniRule"/>
</dbReference>
<dbReference type="GO" id="GO:0006364">
    <property type="term" value="P:rRNA processing"/>
    <property type="evidence" value="ECO:0007669"/>
    <property type="project" value="UniProtKB-UniRule"/>
</dbReference>
<dbReference type="Pfam" id="PF07521">
    <property type="entry name" value="RMMBL"/>
    <property type="match status" value="1"/>
</dbReference>
<dbReference type="PATRIC" id="fig|54915.3.peg.5888"/>
<keyword evidence="7 14" id="KW-0378">Hydrolase</keyword>
<dbReference type="RefSeq" id="WP_049742328.1">
    <property type="nucleotide sequence ID" value="NZ_BJON01000021.1"/>
</dbReference>
<dbReference type="PANTHER" id="PTHR43694">
    <property type="entry name" value="RIBONUCLEASE J"/>
    <property type="match status" value="1"/>
</dbReference>
<dbReference type="SMART" id="SM00849">
    <property type="entry name" value="Lactamase_B"/>
    <property type="match status" value="1"/>
</dbReference>
<reference evidence="21" key="1">
    <citation type="submission" date="2015-07" db="EMBL/GenBank/DDBJ databases">
        <title>Genome sequencing project for genomic taxonomy and phylogenomics of Bacillus-like bacteria.</title>
        <authorList>
            <person name="Liu B."/>
            <person name="Wang J."/>
            <person name="Zhu Y."/>
            <person name="Liu G."/>
            <person name="Chen Q."/>
            <person name="Chen Z."/>
            <person name="Lan J."/>
            <person name="Che J."/>
            <person name="Ge C."/>
            <person name="Shi H."/>
            <person name="Pan Z."/>
            <person name="Liu X."/>
        </authorList>
    </citation>
    <scope>NUCLEOTIDE SEQUENCE [LARGE SCALE GENOMIC DNA]</scope>
    <source>
        <strain evidence="21">DSM 9887</strain>
    </source>
</reference>
<evidence type="ECO:0000256" key="2">
    <source>
        <dbReference type="ARBA" id="ARBA00022490"/>
    </source>
</evidence>
<evidence type="ECO:0000256" key="1">
    <source>
        <dbReference type="ARBA" id="ARBA00004496"/>
    </source>
</evidence>
<feature type="binding site" evidence="18">
    <location>
        <position position="78"/>
    </location>
    <ligand>
        <name>Zn(2+)</name>
        <dbReference type="ChEBI" id="CHEBI:29105"/>
        <label>2</label>
        <note>catalytic</note>
    </ligand>
</feature>
<dbReference type="NCBIfam" id="TIGR00649">
    <property type="entry name" value="MG423"/>
    <property type="match status" value="1"/>
</dbReference>
<feature type="binding site" evidence="18">
    <location>
        <position position="80"/>
    </location>
    <ligand>
        <name>Zn(2+)</name>
        <dbReference type="ChEBI" id="CHEBI:29105"/>
        <label>1</label>
        <note>catalytic</note>
    </ligand>
</feature>
<comment type="cofactor">
    <cofactor evidence="18">
        <name>Ca(2+)</name>
        <dbReference type="ChEBI" id="CHEBI:29108"/>
    </cofactor>
    <text evidence="18">Binds 1 Ca(2+) cation per subunit. Seen in 1 crystal structure, it is not clear if it is physiologically important.</text>
</comment>
<evidence type="ECO:0000256" key="15">
    <source>
        <dbReference type="PIRNR" id="PIRNR004803"/>
    </source>
</evidence>
<dbReference type="STRING" id="54915.ADS79_30960"/>
<proteinExistence type="inferred from homology"/>
<dbReference type="InterPro" id="IPR001587">
    <property type="entry name" value="RNase_J_CS"/>
</dbReference>
<evidence type="ECO:0000256" key="3">
    <source>
        <dbReference type="ARBA" id="ARBA00022552"/>
    </source>
</evidence>
<dbReference type="SUPFAM" id="SSF56281">
    <property type="entry name" value="Metallo-hydrolase/oxidoreductase"/>
    <property type="match status" value="1"/>
</dbReference>
<evidence type="ECO:0000256" key="9">
    <source>
        <dbReference type="ARBA" id="ARBA00022839"/>
    </source>
</evidence>
<feature type="binding site" evidence="18">
    <location>
        <position position="144"/>
    </location>
    <ligand>
        <name>Zn(2+)</name>
        <dbReference type="ChEBI" id="CHEBI:29105"/>
        <label>1</label>
        <note>catalytic</note>
    </ligand>
</feature>
<keyword evidence="2 14" id="KW-0963">Cytoplasm</keyword>
<dbReference type="GO" id="GO:0004534">
    <property type="term" value="F:5'-3' RNA exonuclease activity"/>
    <property type="evidence" value="ECO:0007669"/>
    <property type="project" value="UniProtKB-UniRule"/>
</dbReference>
<sequence>MKLGGKRLGDVKIFAMGGLGEIGKNMYCVEYEDEIIIIDCGVKFPENEMFGIDLVIPDVSYLVDNQHKIKALLLTHGHEDHIGAIPYIMRQIKVPIYGGRLTLGLVKAKLEEHKMQNDVKMIPVSEDTEIPFNRMKATFFRTNHSIPDSLGVVLQTPEGMVIHTGDFKFDMTPVGQTTEYGKIAKIGASGDVLALLSDSTNSERPGFTMSERTVGEGILDVVRKARGRIILATFASNVHRLQQVVDAAEQCNRKVAVIGRSMEKVFLIGQELGYIQMPEGMLIDIKHIDNYTDNQVLIICTGSQGEPMAALTRIASGSHRTVSIYPEDTVIISASPIPGNTINVSRTIDKLYRAGANVVLSHVFDIHASGHGSSEELKLMLNFIRPKYFIPIHGEYRMLKTHSKLAQQVGIEESNIFIMDNGDVLNCNREKAWLSKVQAGIVLIDGSGVGDVGNIVLRDRKHLAEDGLMVVVVSLDMKNFKILTGPDIVSRGFVYVRGSESLIQEATMLVRQRLQEALEKKIKEWSELKSQINEVIKPFIYEKTGRNPMILTILMEV</sequence>
<dbReference type="InterPro" id="IPR042173">
    <property type="entry name" value="RNase_J_2"/>
</dbReference>
<dbReference type="CDD" id="cd07714">
    <property type="entry name" value="RNaseJ_MBL-fold"/>
    <property type="match status" value="1"/>
</dbReference>
<organism evidence="20 21">
    <name type="scientific">Brevibacillus reuszeri</name>
    <dbReference type="NCBI Taxonomy" id="54915"/>
    <lineage>
        <taxon>Bacteria</taxon>
        <taxon>Bacillati</taxon>
        <taxon>Bacillota</taxon>
        <taxon>Bacilli</taxon>
        <taxon>Bacillales</taxon>
        <taxon>Paenibacillaceae</taxon>
        <taxon>Brevibacillus</taxon>
    </lineage>
</organism>
<dbReference type="Gene3D" id="3.40.50.10710">
    <property type="entry name" value="Metallo-hydrolase/oxidoreductase"/>
    <property type="match status" value="1"/>
</dbReference>
<evidence type="ECO:0000313" key="20">
    <source>
        <dbReference type="EMBL" id="KNB69050.1"/>
    </source>
</evidence>
<feature type="binding site" evidence="17">
    <location>
        <begin position="235"/>
        <end position="237"/>
    </location>
    <ligand>
        <name>substrate</name>
    </ligand>
</feature>
<evidence type="ECO:0000256" key="18">
    <source>
        <dbReference type="PIRSR" id="PIRSR004803-3"/>
    </source>
</evidence>
<evidence type="ECO:0000256" key="5">
    <source>
        <dbReference type="ARBA" id="ARBA00022723"/>
    </source>
</evidence>
<feature type="binding site" evidence="14 17">
    <location>
        <begin position="367"/>
        <end position="371"/>
    </location>
    <ligand>
        <name>substrate</name>
    </ligand>
</feature>
<evidence type="ECO:0000259" key="19">
    <source>
        <dbReference type="SMART" id="SM00849"/>
    </source>
</evidence>
<evidence type="ECO:0000256" key="7">
    <source>
        <dbReference type="ARBA" id="ARBA00022801"/>
    </source>
</evidence>
<evidence type="ECO:0000256" key="10">
    <source>
        <dbReference type="ARBA" id="ARBA00022884"/>
    </source>
</evidence>
<dbReference type="GO" id="GO:0005737">
    <property type="term" value="C:cytoplasm"/>
    <property type="evidence" value="ECO:0007669"/>
    <property type="project" value="UniProtKB-SubCell"/>
</dbReference>
<dbReference type="Pfam" id="PF17770">
    <property type="entry name" value="RNase_J_C"/>
    <property type="match status" value="1"/>
</dbReference>
<feature type="active site" description="Proton acceptor" evidence="16">
    <location>
        <position position="371"/>
    </location>
</feature>
<dbReference type="PROSITE" id="PS01292">
    <property type="entry name" value="UPF0036"/>
    <property type="match status" value="1"/>
</dbReference>
<evidence type="ECO:0000256" key="8">
    <source>
        <dbReference type="ARBA" id="ARBA00022833"/>
    </source>
</evidence>
<dbReference type="Gene3D" id="3.10.20.580">
    <property type="match status" value="1"/>
</dbReference>
<dbReference type="PIRSF" id="PIRSF004803">
    <property type="entry name" value="RnjA"/>
    <property type="match status" value="1"/>
</dbReference>
<keyword evidence="5 15" id="KW-0479">Metal-binding</keyword>
<feature type="binding site" evidence="18">
    <location>
        <position position="81"/>
    </location>
    <ligand>
        <name>Zn(2+)</name>
        <dbReference type="ChEBI" id="CHEBI:29105"/>
        <label>1</label>
        <note>catalytic</note>
    </ligand>
</feature>
<keyword evidence="18" id="KW-0106">Calcium</keyword>
<keyword evidence="8 18" id="KW-0862">Zinc</keyword>
<comment type="subunit">
    <text evidence="14">Homodimer, may be a subunit of the RNA degradosome.</text>
</comment>
<dbReference type="Pfam" id="PF22505">
    <property type="entry name" value="RNase_J_b_CASP"/>
    <property type="match status" value="1"/>
</dbReference>
<accession>A0A0K9YLH6</accession>
<dbReference type="PANTHER" id="PTHR43694:SF1">
    <property type="entry name" value="RIBONUCLEASE J"/>
    <property type="match status" value="1"/>
</dbReference>
<feature type="binding site" evidence="18">
    <location>
        <position position="166"/>
    </location>
    <ligand>
        <name>Zn(2+)</name>
        <dbReference type="ChEBI" id="CHEBI:29105"/>
        <label>1</label>
        <note>catalytic</note>
    </ligand>
</feature>
<dbReference type="FunFam" id="3.10.20.580:FF:000001">
    <property type="entry name" value="Ribonuclease J"/>
    <property type="match status" value="1"/>
</dbReference>
<dbReference type="Gene3D" id="3.60.15.10">
    <property type="entry name" value="Ribonuclease Z/Hydroxyacylglutathione hydrolase-like"/>
    <property type="match status" value="1"/>
</dbReference>
<dbReference type="InterPro" id="IPR011108">
    <property type="entry name" value="RMMBL"/>
</dbReference>